<dbReference type="GO" id="GO:0016020">
    <property type="term" value="C:membrane"/>
    <property type="evidence" value="ECO:0007669"/>
    <property type="project" value="UniProtKB-SubCell"/>
</dbReference>
<keyword evidence="4" id="KW-0934">Plastid</keyword>
<organism evidence="15 16">
    <name type="scientific">Elliptochloris bilobata</name>
    <dbReference type="NCBI Taxonomy" id="381761"/>
    <lineage>
        <taxon>Eukaryota</taxon>
        <taxon>Viridiplantae</taxon>
        <taxon>Chlorophyta</taxon>
        <taxon>core chlorophytes</taxon>
        <taxon>Trebouxiophyceae</taxon>
        <taxon>Trebouxiophyceae incertae sedis</taxon>
        <taxon>Elliptochloris clade</taxon>
        <taxon>Elliptochloris</taxon>
    </lineage>
</organism>
<dbReference type="PANTHER" id="PTHR32523">
    <property type="entry name" value="PHYTOL KINASE 1, CHLOROPLASTIC"/>
    <property type="match status" value="1"/>
</dbReference>
<dbReference type="GO" id="GO:0010276">
    <property type="term" value="F:phytol kinase activity"/>
    <property type="evidence" value="ECO:0007669"/>
    <property type="project" value="UniProtKB-EC"/>
</dbReference>
<comment type="caution">
    <text evidence="15">The sequence shown here is derived from an EMBL/GenBank/DDBJ whole genome shotgun (WGS) entry which is preliminary data.</text>
</comment>
<evidence type="ECO:0000313" key="15">
    <source>
        <dbReference type="EMBL" id="KAK9821980.1"/>
    </source>
</evidence>
<dbReference type="InterPro" id="IPR039606">
    <property type="entry name" value="Phytol/farnesol_kinase"/>
</dbReference>
<evidence type="ECO:0000256" key="11">
    <source>
        <dbReference type="ARBA" id="ARBA00024015"/>
    </source>
</evidence>
<keyword evidence="10 14" id="KW-0472">Membrane</keyword>
<comment type="similarity">
    <text evidence="2">Belongs to the polyprenol kinase family.</text>
</comment>
<comment type="pathway">
    <text evidence="11">Cofactor biosynthesis; tocopherol biosynthesis.</text>
</comment>
<keyword evidence="6 14" id="KW-0812">Transmembrane</keyword>
<dbReference type="EMBL" id="JALJOU010000092">
    <property type="protein sequence ID" value="KAK9821980.1"/>
    <property type="molecule type" value="Genomic_DNA"/>
</dbReference>
<reference evidence="15 16" key="1">
    <citation type="journal article" date="2024" name="Nat. Commun.">
        <title>Phylogenomics reveals the evolutionary origins of lichenization in chlorophyte algae.</title>
        <authorList>
            <person name="Puginier C."/>
            <person name="Libourel C."/>
            <person name="Otte J."/>
            <person name="Skaloud P."/>
            <person name="Haon M."/>
            <person name="Grisel S."/>
            <person name="Petersen M."/>
            <person name="Berrin J.G."/>
            <person name="Delaux P.M."/>
            <person name="Dal Grande F."/>
            <person name="Keller J."/>
        </authorList>
    </citation>
    <scope>NUCLEOTIDE SEQUENCE [LARGE SCALE GENOMIC DNA]</scope>
    <source>
        <strain evidence="15 16">SAG 245.80</strain>
    </source>
</reference>
<keyword evidence="7" id="KW-0418">Kinase</keyword>
<feature type="transmembrane region" description="Helical" evidence="14">
    <location>
        <begin position="75"/>
        <end position="91"/>
    </location>
</feature>
<dbReference type="EC" id="2.7.1.182" evidence="12"/>
<evidence type="ECO:0000256" key="1">
    <source>
        <dbReference type="ARBA" id="ARBA00004508"/>
    </source>
</evidence>
<keyword evidence="9 14" id="KW-1133">Transmembrane helix</keyword>
<evidence type="ECO:0000256" key="7">
    <source>
        <dbReference type="ARBA" id="ARBA00022777"/>
    </source>
</evidence>
<evidence type="ECO:0000256" key="3">
    <source>
        <dbReference type="ARBA" id="ARBA00022528"/>
    </source>
</evidence>
<keyword evidence="3" id="KW-0150">Chloroplast</keyword>
<accession>A0AAW1QKR6</accession>
<dbReference type="AlphaFoldDB" id="A0AAW1QKR6"/>
<dbReference type="GO" id="GO:0009507">
    <property type="term" value="C:chloroplast"/>
    <property type="evidence" value="ECO:0007669"/>
    <property type="project" value="UniProtKB-SubCell"/>
</dbReference>
<evidence type="ECO:0000256" key="2">
    <source>
        <dbReference type="ARBA" id="ARBA00010794"/>
    </source>
</evidence>
<gene>
    <name evidence="15" type="ORF">WJX81_001211</name>
</gene>
<keyword evidence="16" id="KW-1185">Reference proteome</keyword>
<evidence type="ECO:0000256" key="13">
    <source>
        <dbReference type="ARBA" id="ARBA00048889"/>
    </source>
</evidence>
<keyword evidence="5" id="KW-0808">Transferase</keyword>
<comment type="catalytic activity">
    <reaction evidence="13">
        <text>phytol + CTP = phytyl phosphate + CDP + H(+)</text>
        <dbReference type="Rhea" id="RHEA:38055"/>
        <dbReference type="ChEBI" id="CHEBI:15378"/>
        <dbReference type="ChEBI" id="CHEBI:17327"/>
        <dbReference type="ChEBI" id="CHEBI:37563"/>
        <dbReference type="ChEBI" id="CHEBI:58069"/>
        <dbReference type="ChEBI" id="CHEBI:75483"/>
        <dbReference type="EC" id="2.7.1.182"/>
    </reaction>
</comment>
<feature type="transmembrane region" description="Helical" evidence="14">
    <location>
        <begin position="192"/>
        <end position="212"/>
    </location>
</feature>
<feature type="transmembrane region" description="Helical" evidence="14">
    <location>
        <begin position="136"/>
        <end position="157"/>
    </location>
</feature>
<evidence type="ECO:0000256" key="4">
    <source>
        <dbReference type="ARBA" id="ARBA00022640"/>
    </source>
</evidence>
<comment type="subcellular location">
    <subcellularLocation>
        <location evidence="1">Plastid</location>
        <location evidence="1">Chloroplast membrane</location>
        <topology evidence="1">Multi-pass membrane protein</topology>
    </subcellularLocation>
</comment>
<dbReference type="PANTHER" id="PTHR32523:SF8">
    <property type="entry name" value="DOLICHOL KINASE"/>
    <property type="match status" value="1"/>
</dbReference>
<evidence type="ECO:0000256" key="14">
    <source>
        <dbReference type="SAM" id="Phobius"/>
    </source>
</evidence>
<protein>
    <recommendedName>
        <fullName evidence="12">phytol kinase</fullName>
        <ecNumber evidence="12">2.7.1.182</ecNumber>
    </recommendedName>
</protein>
<dbReference type="Proteomes" id="UP001445335">
    <property type="component" value="Unassembled WGS sequence"/>
</dbReference>
<evidence type="ECO:0000256" key="6">
    <source>
        <dbReference type="ARBA" id="ARBA00022692"/>
    </source>
</evidence>
<evidence type="ECO:0000256" key="8">
    <source>
        <dbReference type="ARBA" id="ARBA00022946"/>
    </source>
</evidence>
<evidence type="ECO:0000256" key="12">
    <source>
        <dbReference type="ARBA" id="ARBA00039024"/>
    </source>
</evidence>
<evidence type="ECO:0000256" key="10">
    <source>
        <dbReference type="ARBA" id="ARBA00023136"/>
    </source>
</evidence>
<proteinExistence type="inferred from homology"/>
<feature type="transmembrane region" description="Helical" evidence="14">
    <location>
        <begin position="163"/>
        <end position="180"/>
    </location>
</feature>
<name>A0AAW1QKR6_9CHLO</name>
<sequence>MDQKLSRKLVHMLAGPGFALCWPLFSMEPHARFCAALVPSLNVVRLLLLGFGVVKDEGTVKSMSRSGDRLELLRGPLYYVLVLIAGTLVFWRESPVGLVAISLMCGGDGLADIVGRRWGDAARLPWNRAKSWPGSAAMFLGGTAMALGSMAYFSALGFFDCDLVSAAGSVATIAAAATLMESLPLNRWLDDNLSVPGTAAVLGTLLVNALILA</sequence>
<keyword evidence="8" id="KW-0809">Transit peptide</keyword>
<evidence type="ECO:0000313" key="16">
    <source>
        <dbReference type="Proteomes" id="UP001445335"/>
    </source>
</evidence>
<evidence type="ECO:0000256" key="5">
    <source>
        <dbReference type="ARBA" id="ARBA00022679"/>
    </source>
</evidence>
<evidence type="ECO:0000256" key="9">
    <source>
        <dbReference type="ARBA" id="ARBA00022989"/>
    </source>
</evidence>